<comment type="caution">
    <text evidence="2">The sequence shown here is derived from an EMBL/GenBank/DDBJ whole genome shotgun (WGS) entry which is preliminary data.</text>
</comment>
<evidence type="ECO:0000313" key="2">
    <source>
        <dbReference type="EMBL" id="KAJ1645518.1"/>
    </source>
</evidence>
<evidence type="ECO:0000313" key="3">
    <source>
        <dbReference type="Proteomes" id="UP001145021"/>
    </source>
</evidence>
<dbReference type="Proteomes" id="UP001145021">
    <property type="component" value="Unassembled WGS sequence"/>
</dbReference>
<feature type="region of interest" description="Disordered" evidence="1">
    <location>
        <begin position="11"/>
        <end position="99"/>
    </location>
</feature>
<protein>
    <submittedName>
        <fullName evidence="2">Uncharacterized protein</fullName>
    </submittedName>
</protein>
<feature type="compositionally biased region" description="Basic residues" evidence="1">
    <location>
        <begin position="17"/>
        <end position="26"/>
    </location>
</feature>
<evidence type="ECO:0000256" key="1">
    <source>
        <dbReference type="SAM" id="MobiDB-lite"/>
    </source>
</evidence>
<keyword evidence="3" id="KW-1185">Reference proteome</keyword>
<reference evidence="2" key="1">
    <citation type="submission" date="2022-07" db="EMBL/GenBank/DDBJ databases">
        <title>Phylogenomic reconstructions and comparative analyses of Kickxellomycotina fungi.</title>
        <authorList>
            <person name="Reynolds N.K."/>
            <person name="Stajich J.E."/>
            <person name="Barry K."/>
            <person name="Grigoriev I.V."/>
            <person name="Crous P."/>
            <person name="Smith M.E."/>
        </authorList>
    </citation>
    <scope>NUCLEOTIDE SEQUENCE</scope>
    <source>
        <strain evidence="2">NBRC 105413</strain>
    </source>
</reference>
<dbReference type="EMBL" id="JANBOH010000101">
    <property type="protein sequence ID" value="KAJ1645518.1"/>
    <property type="molecule type" value="Genomic_DNA"/>
</dbReference>
<sequence length="140" mass="16339">MSSLEAIQALNQLMKRAPSKRTRKERSKQNIDSFIRRTTTKKTTTANSEKALPSATKRVNKPRYAKSKDAEGDKKPLSEAERRLRHNARTLQATNRLVTKKSKELEQEVVELLNAQRENRRPKRKAKKEKMPFFDFEDLD</sequence>
<proteinExistence type="predicted"/>
<gene>
    <name evidence="2" type="ORF">LPJ64_002909</name>
</gene>
<organism evidence="2 3">
    <name type="scientific">Coemansia asiatica</name>
    <dbReference type="NCBI Taxonomy" id="1052880"/>
    <lineage>
        <taxon>Eukaryota</taxon>
        <taxon>Fungi</taxon>
        <taxon>Fungi incertae sedis</taxon>
        <taxon>Zoopagomycota</taxon>
        <taxon>Kickxellomycotina</taxon>
        <taxon>Kickxellomycetes</taxon>
        <taxon>Kickxellales</taxon>
        <taxon>Kickxellaceae</taxon>
        <taxon>Coemansia</taxon>
    </lineage>
</organism>
<name>A0A9W7XL93_9FUNG</name>
<feature type="region of interest" description="Disordered" evidence="1">
    <location>
        <begin position="115"/>
        <end position="140"/>
    </location>
</feature>
<feature type="compositionally biased region" description="Basic and acidic residues" evidence="1">
    <location>
        <begin position="66"/>
        <end position="82"/>
    </location>
</feature>
<dbReference type="AlphaFoldDB" id="A0A9W7XL93"/>
<accession>A0A9W7XL93</accession>